<evidence type="ECO:0000256" key="1">
    <source>
        <dbReference type="SAM" id="SignalP"/>
    </source>
</evidence>
<dbReference type="OrthoDB" id="10534742at2759"/>
<dbReference type="AlphaFoldDB" id="A0A6G1JI65"/>
<proteinExistence type="predicted"/>
<gene>
    <name evidence="2" type="ORF">K458DRAFT_412721</name>
</gene>
<dbReference type="GO" id="GO:0008237">
    <property type="term" value="F:metallopeptidase activity"/>
    <property type="evidence" value="ECO:0007669"/>
    <property type="project" value="InterPro"/>
</dbReference>
<feature type="signal peptide" evidence="1">
    <location>
        <begin position="1"/>
        <end position="30"/>
    </location>
</feature>
<dbReference type="EMBL" id="MU005571">
    <property type="protein sequence ID" value="KAF2689865.1"/>
    <property type="molecule type" value="Genomic_DNA"/>
</dbReference>
<organism evidence="2 3">
    <name type="scientific">Lentithecium fluviatile CBS 122367</name>
    <dbReference type="NCBI Taxonomy" id="1168545"/>
    <lineage>
        <taxon>Eukaryota</taxon>
        <taxon>Fungi</taxon>
        <taxon>Dikarya</taxon>
        <taxon>Ascomycota</taxon>
        <taxon>Pezizomycotina</taxon>
        <taxon>Dothideomycetes</taxon>
        <taxon>Pleosporomycetidae</taxon>
        <taxon>Pleosporales</taxon>
        <taxon>Massarineae</taxon>
        <taxon>Lentitheciaceae</taxon>
        <taxon>Lentithecium</taxon>
    </lineage>
</organism>
<dbReference type="Proteomes" id="UP000799291">
    <property type="component" value="Unassembled WGS sequence"/>
</dbReference>
<dbReference type="InterPro" id="IPR024079">
    <property type="entry name" value="MetalloPept_cat_dom_sf"/>
</dbReference>
<sequence>MRFSMLRSCPLWALYLTLILIFQASSQVQAYAIDHSCKPYDTDNVDKTTMLSSAMAEAQAMATLAKDAIIGQFDWLDDSKLLLFPLAQQADYVEVQGYYQTLLDAIPWSVTELNSLTQDKLTIYCGDANFVPYDTDNALGSSWIDLTTSFVFSGPAHAGSSSANFCGSGAIAQTLNHGHILNPTSNPGESDIQVLILCDAALVKGTSTDTIENVSRGTLKEMYGKGELFLGRAITNIGYQHALSWTVLHELLHAAMTNTMLKGSDEVYGWDECTSYSGLGGVATITLDKAKKNCDTLAYYAMTLQIADIDSDLFFTAGVLGSRNMATQAILNSMQPQQNIWGNPNP</sequence>
<evidence type="ECO:0000313" key="2">
    <source>
        <dbReference type="EMBL" id="KAF2689865.1"/>
    </source>
</evidence>
<protein>
    <recommendedName>
        <fullName evidence="4">Lysine-specific metallo-endopeptidase domain-containing protein</fullName>
    </recommendedName>
</protein>
<keyword evidence="3" id="KW-1185">Reference proteome</keyword>
<feature type="chain" id="PRO_5026004835" description="Lysine-specific metallo-endopeptidase domain-containing protein" evidence="1">
    <location>
        <begin position="31"/>
        <end position="346"/>
    </location>
</feature>
<dbReference type="Gene3D" id="3.40.390.10">
    <property type="entry name" value="Collagenase (Catalytic Domain)"/>
    <property type="match status" value="1"/>
</dbReference>
<reference evidence="2" key="1">
    <citation type="journal article" date="2020" name="Stud. Mycol.">
        <title>101 Dothideomycetes genomes: a test case for predicting lifestyles and emergence of pathogens.</title>
        <authorList>
            <person name="Haridas S."/>
            <person name="Albert R."/>
            <person name="Binder M."/>
            <person name="Bloem J."/>
            <person name="Labutti K."/>
            <person name="Salamov A."/>
            <person name="Andreopoulos B."/>
            <person name="Baker S."/>
            <person name="Barry K."/>
            <person name="Bills G."/>
            <person name="Bluhm B."/>
            <person name="Cannon C."/>
            <person name="Castanera R."/>
            <person name="Culley D."/>
            <person name="Daum C."/>
            <person name="Ezra D."/>
            <person name="Gonzalez J."/>
            <person name="Henrissat B."/>
            <person name="Kuo A."/>
            <person name="Liang C."/>
            <person name="Lipzen A."/>
            <person name="Lutzoni F."/>
            <person name="Magnuson J."/>
            <person name="Mondo S."/>
            <person name="Nolan M."/>
            <person name="Ohm R."/>
            <person name="Pangilinan J."/>
            <person name="Park H.-J."/>
            <person name="Ramirez L."/>
            <person name="Alfaro M."/>
            <person name="Sun H."/>
            <person name="Tritt A."/>
            <person name="Yoshinaga Y."/>
            <person name="Zwiers L.-H."/>
            <person name="Turgeon B."/>
            <person name="Goodwin S."/>
            <person name="Spatafora J."/>
            <person name="Crous P."/>
            <person name="Grigoriev I."/>
        </authorList>
    </citation>
    <scope>NUCLEOTIDE SEQUENCE</scope>
    <source>
        <strain evidence="2">CBS 122367</strain>
    </source>
</reference>
<accession>A0A6G1JI65</accession>
<evidence type="ECO:0000313" key="3">
    <source>
        <dbReference type="Proteomes" id="UP000799291"/>
    </source>
</evidence>
<keyword evidence="1" id="KW-0732">Signal</keyword>
<evidence type="ECO:0008006" key="4">
    <source>
        <dbReference type="Google" id="ProtNLM"/>
    </source>
</evidence>
<name>A0A6G1JI65_9PLEO</name>